<comment type="caution">
    <text evidence="3">The sequence shown here is derived from an EMBL/GenBank/DDBJ whole genome shotgun (WGS) entry which is preliminary data.</text>
</comment>
<dbReference type="EMBL" id="JBHSUS010000001">
    <property type="protein sequence ID" value="MFC6439402.1"/>
    <property type="molecule type" value="Genomic_DNA"/>
</dbReference>
<sequence length="254" mass="28343">MGVYWRSLPLILLLLGGCASRPHDDAELSNNPGDPRDPIESFNREMWDFNWNVLDKHILRPTTEAYITVMPRFARDGLYNAALNLEEPANAVNNLLQGKVGDSAGSVGRFVINSTIGLLGFFDVAKHMGIERTEEEFGETLGVWGVGTGPYLMVPAMGPNDPRNLTGDIVDGSYFPMADLNIYLSLLSTGIKVLEIRASLMEQEKLVEQSVDPYALVKDIYFQQQEFKVKDGKVEKPAEEKELEDDIDAYLDNL</sequence>
<evidence type="ECO:0000313" key="3">
    <source>
        <dbReference type="EMBL" id="MFC6439402.1"/>
    </source>
</evidence>
<dbReference type="PROSITE" id="PS51257">
    <property type="entry name" value="PROKAR_LIPOPROTEIN"/>
    <property type="match status" value="1"/>
</dbReference>
<dbReference type="PANTHER" id="PTHR30035:SF3">
    <property type="entry name" value="INTERMEMBRANE PHOSPHOLIPID TRANSPORT SYSTEM LIPOPROTEIN MLAA"/>
    <property type="match status" value="1"/>
</dbReference>
<comment type="similarity">
    <text evidence="1">Belongs to the MlaA family.</text>
</comment>
<evidence type="ECO:0000313" key="4">
    <source>
        <dbReference type="Proteomes" id="UP001596364"/>
    </source>
</evidence>
<dbReference type="InterPro" id="IPR007428">
    <property type="entry name" value="MlaA"/>
</dbReference>
<dbReference type="Pfam" id="PF04333">
    <property type="entry name" value="MlaA"/>
    <property type="match status" value="1"/>
</dbReference>
<organism evidence="3 4">
    <name type="scientific">Pseudobowmanella zhangzhouensis</name>
    <dbReference type="NCBI Taxonomy" id="1537679"/>
    <lineage>
        <taxon>Bacteria</taxon>
        <taxon>Pseudomonadati</taxon>
        <taxon>Pseudomonadota</taxon>
        <taxon>Gammaproteobacteria</taxon>
        <taxon>Alteromonadales</taxon>
        <taxon>Alteromonadaceae</taxon>
    </lineage>
</organism>
<reference evidence="4" key="1">
    <citation type="journal article" date="2019" name="Int. J. Syst. Evol. Microbiol.">
        <title>The Global Catalogue of Microorganisms (GCM) 10K type strain sequencing project: providing services to taxonomists for standard genome sequencing and annotation.</title>
        <authorList>
            <consortium name="The Broad Institute Genomics Platform"/>
            <consortium name="The Broad Institute Genome Sequencing Center for Infectious Disease"/>
            <person name="Wu L."/>
            <person name="Ma J."/>
        </authorList>
    </citation>
    <scope>NUCLEOTIDE SEQUENCE [LARGE SCALE GENOMIC DNA]</scope>
    <source>
        <strain evidence="4">CGMCC 1.16031</strain>
    </source>
</reference>
<dbReference type="PRINTS" id="PR01805">
    <property type="entry name" value="VACJLIPOPROT"/>
</dbReference>
<keyword evidence="4" id="KW-1185">Reference proteome</keyword>
<dbReference type="Proteomes" id="UP001596364">
    <property type="component" value="Unassembled WGS sequence"/>
</dbReference>
<dbReference type="RefSeq" id="WP_131257306.1">
    <property type="nucleotide sequence ID" value="NZ_JBHSUS010000001.1"/>
</dbReference>
<protein>
    <submittedName>
        <fullName evidence="3">VacJ family lipoprotein</fullName>
    </submittedName>
</protein>
<dbReference type="PANTHER" id="PTHR30035">
    <property type="entry name" value="LIPOPROTEIN VACJ-RELATED"/>
    <property type="match status" value="1"/>
</dbReference>
<name>A0ABW1XGP5_9ALTE</name>
<gene>
    <name evidence="3" type="ORF">ACFP85_04460</name>
</gene>
<proteinExistence type="inferred from homology"/>
<keyword evidence="2" id="KW-0732">Signal</keyword>
<evidence type="ECO:0000256" key="1">
    <source>
        <dbReference type="ARBA" id="ARBA00010634"/>
    </source>
</evidence>
<keyword evidence="3" id="KW-0449">Lipoprotein</keyword>
<accession>A0ABW1XGP5</accession>
<evidence type="ECO:0000256" key="2">
    <source>
        <dbReference type="ARBA" id="ARBA00022729"/>
    </source>
</evidence>